<proteinExistence type="predicted"/>
<reference evidence="2 3" key="1">
    <citation type="submission" date="2023-03" db="EMBL/GenBank/DDBJ databases">
        <title>Genome insight into feeding habits of ladybird beetles.</title>
        <authorList>
            <person name="Li H.-S."/>
            <person name="Huang Y.-H."/>
            <person name="Pang H."/>
        </authorList>
    </citation>
    <scope>NUCLEOTIDE SEQUENCE [LARGE SCALE GENOMIC DNA]</scope>
    <source>
        <strain evidence="2">SYSU_2023b</strain>
        <tissue evidence="2">Whole body</tissue>
    </source>
</reference>
<feature type="region of interest" description="Disordered" evidence="1">
    <location>
        <begin position="104"/>
        <end position="125"/>
    </location>
</feature>
<feature type="compositionally biased region" description="Basic and acidic residues" evidence="1">
    <location>
        <begin position="1"/>
        <end position="15"/>
    </location>
</feature>
<keyword evidence="3" id="KW-1185">Reference proteome</keyword>
<dbReference type="Proteomes" id="UP001431783">
    <property type="component" value="Unassembled WGS sequence"/>
</dbReference>
<evidence type="ECO:0000256" key="1">
    <source>
        <dbReference type="SAM" id="MobiDB-lite"/>
    </source>
</evidence>
<feature type="region of interest" description="Disordered" evidence="1">
    <location>
        <begin position="58"/>
        <end position="82"/>
    </location>
</feature>
<dbReference type="EMBL" id="JARQZJ010000033">
    <property type="protein sequence ID" value="KAK9875320.1"/>
    <property type="molecule type" value="Genomic_DNA"/>
</dbReference>
<evidence type="ECO:0000313" key="3">
    <source>
        <dbReference type="Proteomes" id="UP001431783"/>
    </source>
</evidence>
<organism evidence="2 3">
    <name type="scientific">Henosepilachna vigintioctopunctata</name>
    <dbReference type="NCBI Taxonomy" id="420089"/>
    <lineage>
        <taxon>Eukaryota</taxon>
        <taxon>Metazoa</taxon>
        <taxon>Ecdysozoa</taxon>
        <taxon>Arthropoda</taxon>
        <taxon>Hexapoda</taxon>
        <taxon>Insecta</taxon>
        <taxon>Pterygota</taxon>
        <taxon>Neoptera</taxon>
        <taxon>Endopterygota</taxon>
        <taxon>Coleoptera</taxon>
        <taxon>Polyphaga</taxon>
        <taxon>Cucujiformia</taxon>
        <taxon>Coccinelloidea</taxon>
        <taxon>Coccinellidae</taxon>
        <taxon>Epilachninae</taxon>
        <taxon>Epilachnini</taxon>
        <taxon>Henosepilachna</taxon>
    </lineage>
</organism>
<dbReference type="AlphaFoldDB" id="A0AAW1TYI2"/>
<comment type="caution">
    <text evidence="2">The sequence shown here is derived from an EMBL/GenBank/DDBJ whole genome shotgun (WGS) entry which is preliminary data.</text>
</comment>
<protein>
    <submittedName>
        <fullName evidence="2">Uncharacterized protein</fullName>
    </submittedName>
</protein>
<feature type="compositionally biased region" description="Pro residues" evidence="1">
    <location>
        <begin position="16"/>
        <end position="33"/>
    </location>
</feature>
<name>A0AAW1TYI2_9CUCU</name>
<feature type="region of interest" description="Disordered" evidence="1">
    <location>
        <begin position="1"/>
        <end position="33"/>
    </location>
</feature>
<accession>A0AAW1TYI2</accession>
<gene>
    <name evidence="2" type="ORF">WA026_007716</name>
</gene>
<evidence type="ECO:0000313" key="2">
    <source>
        <dbReference type="EMBL" id="KAK9875320.1"/>
    </source>
</evidence>
<sequence>MHSQDKQPSNREREAPPSPHYLPDLPLPTPPPMANIMMTSRFDLQTRGGCGYRRILSSRSTTDFSPGRSPIFPRSSTFQRDKPGFGAFRDRSLSLSPFPIRRVVSEESPKPSLEPPPKQMSSRTVKSKYLSRSSVIMEELEEVEKLRKEIQQKLNQSKPLEISPEYQCVYFNEHYMSDIDENEEIKEFSVGYKTPDTDISDDMFPPQNYMNRKPFDINYTLSTDLDYEDVFDSGVFMKYYNLDSVYPQVNNMTIENVRKFQTISSSDLRGELKKPRKKCSKRNSLHEYEYCGVPVTVPNWKNVRSNSRGSLSGIDRKSASYKSLNCYSDSADSISREFSDSCLKSVTKSPYRPVVKLANIRSVTITKTSTFFQCS</sequence>